<reference evidence="3" key="1">
    <citation type="submission" date="2013-08" db="EMBL/GenBank/DDBJ databases">
        <title>Gene expansion shapes genome architecture in the human pathogen Lichtheimia corymbifera: an evolutionary genomics analysis in the ancient terrestrial Mucorales (Mucoromycotina).</title>
        <authorList>
            <person name="Schwartze V.U."/>
            <person name="Winter S."/>
            <person name="Shelest E."/>
            <person name="Marcet-Houben M."/>
            <person name="Horn F."/>
            <person name="Wehner S."/>
            <person name="Hoffmann K."/>
            <person name="Riege K."/>
            <person name="Sammeth M."/>
            <person name="Nowrousian M."/>
            <person name="Valiante V."/>
            <person name="Linde J."/>
            <person name="Jacobsen I.D."/>
            <person name="Marz M."/>
            <person name="Brakhage A.A."/>
            <person name="Gabaldon T."/>
            <person name="Bocker S."/>
            <person name="Voigt K."/>
        </authorList>
    </citation>
    <scope>NUCLEOTIDE SEQUENCE [LARGE SCALE GENOMIC DNA]</scope>
    <source>
        <strain evidence="3">FSU 9682</strain>
    </source>
</reference>
<dbReference type="AlphaFoldDB" id="A0A068RRB8"/>
<gene>
    <name evidence="3" type="ORF">LCOR_03092.1</name>
</gene>
<proteinExistence type="predicted"/>
<feature type="region of interest" description="Disordered" evidence="2">
    <location>
        <begin position="48"/>
        <end position="103"/>
    </location>
</feature>
<dbReference type="VEuPathDB" id="FungiDB:LCOR_03092.1"/>
<evidence type="ECO:0000313" key="3">
    <source>
        <dbReference type="EMBL" id="CDH51496.1"/>
    </source>
</evidence>
<sequence length="232" mass="26219">MNVECLTSFNQFAHHHQQQHLLEPHSLLWHHPYPCIDFWTATSIDNTSSRKRKTHPSDQQIPALSMDQPSQPPVKKSKPSSSSRTQSSQQHGPPPPPPPQPTFQLSYEDISVRSLEEDLHHLQDEYATIEIILNSLRNAYPIRPLDTASEELLDEMDRELSVAYDDVKAQVRQLARSIHRLEEEIVLFLPRTPIPTDSSSMSAGAATTTITHHGDDDDSRNDDEPPLPTSMG</sequence>
<name>A0A068RRB8_9FUNG</name>
<feature type="compositionally biased region" description="Acidic residues" evidence="2">
    <location>
        <begin position="216"/>
        <end position="225"/>
    </location>
</feature>
<dbReference type="EMBL" id="CBTN010000010">
    <property type="protein sequence ID" value="CDH51496.1"/>
    <property type="molecule type" value="Genomic_DNA"/>
</dbReference>
<comment type="caution">
    <text evidence="3">The sequence shown here is derived from an EMBL/GenBank/DDBJ whole genome shotgun (WGS) entry which is preliminary data.</text>
</comment>
<feature type="compositionally biased region" description="Pro residues" evidence="2">
    <location>
        <begin position="92"/>
        <end position="101"/>
    </location>
</feature>
<evidence type="ECO:0000313" key="4">
    <source>
        <dbReference type="Proteomes" id="UP000027586"/>
    </source>
</evidence>
<feature type="region of interest" description="Disordered" evidence="2">
    <location>
        <begin position="196"/>
        <end position="232"/>
    </location>
</feature>
<keyword evidence="1" id="KW-0175">Coiled coil</keyword>
<keyword evidence="4" id="KW-1185">Reference proteome</keyword>
<feature type="compositionally biased region" description="Low complexity" evidence="2">
    <location>
        <begin position="79"/>
        <end position="90"/>
    </location>
</feature>
<feature type="coiled-coil region" evidence="1">
    <location>
        <begin position="112"/>
        <end position="139"/>
    </location>
</feature>
<dbReference type="OrthoDB" id="2384695at2759"/>
<evidence type="ECO:0000256" key="1">
    <source>
        <dbReference type="SAM" id="Coils"/>
    </source>
</evidence>
<accession>A0A068RRB8</accession>
<evidence type="ECO:0000256" key="2">
    <source>
        <dbReference type="SAM" id="MobiDB-lite"/>
    </source>
</evidence>
<organism evidence="3 4">
    <name type="scientific">Lichtheimia corymbifera JMRC:FSU:9682</name>
    <dbReference type="NCBI Taxonomy" id="1263082"/>
    <lineage>
        <taxon>Eukaryota</taxon>
        <taxon>Fungi</taxon>
        <taxon>Fungi incertae sedis</taxon>
        <taxon>Mucoromycota</taxon>
        <taxon>Mucoromycotina</taxon>
        <taxon>Mucoromycetes</taxon>
        <taxon>Mucorales</taxon>
        <taxon>Lichtheimiaceae</taxon>
        <taxon>Lichtheimia</taxon>
    </lineage>
</organism>
<protein>
    <submittedName>
        <fullName evidence="3">Uncharacterized protein</fullName>
    </submittedName>
</protein>
<dbReference type="Proteomes" id="UP000027586">
    <property type="component" value="Unassembled WGS sequence"/>
</dbReference>
<feature type="compositionally biased region" description="Low complexity" evidence="2">
    <location>
        <begin position="196"/>
        <end position="211"/>
    </location>
</feature>